<dbReference type="Pfam" id="PF13414">
    <property type="entry name" value="TPR_11"/>
    <property type="match status" value="2"/>
</dbReference>
<organism evidence="5 6">
    <name type="scientific">Chamaesiphon polymorphus CCALA 037</name>
    <dbReference type="NCBI Taxonomy" id="2107692"/>
    <lineage>
        <taxon>Bacteria</taxon>
        <taxon>Bacillati</taxon>
        <taxon>Cyanobacteriota</taxon>
        <taxon>Cyanophyceae</taxon>
        <taxon>Gomontiellales</taxon>
        <taxon>Chamaesiphonaceae</taxon>
        <taxon>Chamaesiphon</taxon>
    </lineage>
</organism>
<evidence type="ECO:0000256" key="3">
    <source>
        <dbReference type="PROSITE-ProRule" id="PRU00339"/>
    </source>
</evidence>
<proteinExistence type="predicted"/>
<dbReference type="InterPro" id="IPR050498">
    <property type="entry name" value="Ycf3"/>
</dbReference>
<dbReference type="PROSITE" id="PS50005">
    <property type="entry name" value="TPR"/>
    <property type="match status" value="2"/>
</dbReference>
<dbReference type="AlphaFoldDB" id="A0A2T1GBQ3"/>
<comment type="caution">
    <text evidence="5">The sequence shown here is derived from an EMBL/GenBank/DDBJ whole genome shotgun (WGS) entry which is preliminary data.</text>
</comment>
<keyword evidence="1" id="KW-0677">Repeat</keyword>
<feature type="repeat" description="TPR" evidence="3">
    <location>
        <begin position="121"/>
        <end position="154"/>
    </location>
</feature>
<dbReference type="SUPFAM" id="SSF48452">
    <property type="entry name" value="TPR-like"/>
    <property type="match status" value="1"/>
</dbReference>
<dbReference type="PANTHER" id="PTHR44858">
    <property type="entry name" value="TETRATRICOPEPTIDE REPEAT PROTEIN 6"/>
    <property type="match status" value="1"/>
</dbReference>
<dbReference type="Proteomes" id="UP000238937">
    <property type="component" value="Unassembled WGS sequence"/>
</dbReference>
<dbReference type="RefSeq" id="WP_106307396.1">
    <property type="nucleotide sequence ID" value="NZ_PVWO01000235.1"/>
</dbReference>
<evidence type="ECO:0000313" key="6">
    <source>
        <dbReference type="Proteomes" id="UP000238937"/>
    </source>
</evidence>
<sequence>MSSKISLWAGTIGIGAIIILGQSIAIAKDSMELVNASKPSALAISVARGQGSGDYFLSGLRKQKQGDDRGALADYNRAIRINPRNANAYYNRGLLKATKLKDEQGALADYNRAIQLKPSYDAAYNNRANLKAALQDYQGALADYNRAIQLRPRNANAYYNRGVLKYGNLNDRAGGMSDLQKAAKLSQRQGNTQDYQAASDLLQQWQQTSGN</sequence>
<evidence type="ECO:0000256" key="4">
    <source>
        <dbReference type="SAM" id="Coils"/>
    </source>
</evidence>
<dbReference type="GO" id="GO:0046813">
    <property type="term" value="P:receptor-mediated virion attachment to host cell"/>
    <property type="evidence" value="ECO:0007669"/>
    <property type="project" value="TreeGrafter"/>
</dbReference>
<feature type="repeat" description="TPR" evidence="3">
    <location>
        <begin position="52"/>
        <end position="85"/>
    </location>
</feature>
<dbReference type="InterPro" id="IPR011990">
    <property type="entry name" value="TPR-like_helical_dom_sf"/>
</dbReference>
<keyword evidence="4" id="KW-0175">Coiled coil</keyword>
<evidence type="ECO:0000256" key="1">
    <source>
        <dbReference type="ARBA" id="ARBA00022737"/>
    </source>
</evidence>
<gene>
    <name evidence="5" type="ORF">C7B77_17155</name>
</gene>
<keyword evidence="2 3" id="KW-0802">TPR repeat</keyword>
<dbReference type="GO" id="GO:0009279">
    <property type="term" value="C:cell outer membrane"/>
    <property type="evidence" value="ECO:0007669"/>
    <property type="project" value="TreeGrafter"/>
</dbReference>
<dbReference type="SMART" id="SM00028">
    <property type="entry name" value="TPR"/>
    <property type="match status" value="4"/>
</dbReference>
<protein>
    <submittedName>
        <fullName evidence="5">Uncharacterized protein</fullName>
    </submittedName>
</protein>
<dbReference type="InterPro" id="IPR019734">
    <property type="entry name" value="TPR_rpt"/>
</dbReference>
<reference evidence="5 6" key="1">
    <citation type="submission" date="2018-03" db="EMBL/GenBank/DDBJ databases">
        <title>The ancient ancestry and fast evolution of plastids.</title>
        <authorList>
            <person name="Moore K.R."/>
            <person name="Magnabosco C."/>
            <person name="Momper L."/>
            <person name="Gold D.A."/>
            <person name="Bosak T."/>
            <person name="Fournier G.P."/>
        </authorList>
    </citation>
    <scope>NUCLEOTIDE SEQUENCE [LARGE SCALE GENOMIC DNA]</scope>
    <source>
        <strain evidence="5 6">CCALA 037</strain>
    </source>
</reference>
<accession>A0A2T1GBQ3</accession>
<dbReference type="Gene3D" id="1.25.40.10">
    <property type="entry name" value="Tetratricopeptide repeat domain"/>
    <property type="match status" value="2"/>
</dbReference>
<dbReference type="PANTHER" id="PTHR44858:SF1">
    <property type="entry name" value="UDP-N-ACETYLGLUCOSAMINE--PEPTIDE N-ACETYLGLUCOSAMINYLTRANSFERASE SPINDLY-RELATED"/>
    <property type="match status" value="1"/>
</dbReference>
<keyword evidence="6" id="KW-1185">Reference proteome</keyword>
<name>A0A2T1GBQ3_9CYAN</name>
<evidence type="ECO:0000256" key="2">
    <source>
        <dbReference type="ARBA" id="ARBA00022803"/>
    </source>
</evidence>
<evidence type="ECO:0000313" key="5">
    <source>
        <dbReference type="EMBL" id="PSB54757.1"/>
    </source>
</evidence>
<dbReference type="EMBL" id="PVWO01000235">
    <property type="protein sequence ID" value="PSB54757.1"/>
    <property type="molecule type" value="Genomic_DNA"/>
</dbReference>
<feature type="coiled-coil region" evidence="4">
    <location>
        <begin position="120"/>
        <end position="147"/>
    </location>
</feature>
<dbReference type="OrthoDB" id="524158at2"/>